<keyword evidence="3" id="KW-1185">Reference proteome</keyword>
<evidence type="ECO:0000256" key="1">
    <source>
        <dbReference type="SAM" id="MobiDB-lite"/>
    </source>
</evidence>
<organism evidence="2 3">
    <name type="scientific">Pleurodeles waltl</name>
    <name type="common">Iberian ribbed newt</name>
    <dbReference type="NCBI Taxonomy" id="8319"/>
    <lineage>
        <taxon>Eukaryota</taxon>
        <taxon>Metazoa</taxon>
        <taxon>Chordata</taxon>
        <taxon>Craniata</taxon>
        <taxon>Vertebrata</taxon>
        <taxon>Euteleostomi</taxon>
        <taxon>Amphibia</taxon>
        <taxon>Batrachia</taxon>
        <taxon>Caudata</taxon>
        <taxon>Salamandroidea</taxon>
        <taxon>Salamandridae</taxon>
        <taxon>Pleurodelinae</taxon>
        <taxon>Pleurodeles</taxon>
    </lineage>
</organism>
<name>A0AAV7QXQ0_PLEWA</name>
<feature type="region of interest" description="Disordered" evidence="1">
    <location>
        <begin position="1"/>
        <end position="48"/>
    </location>
</feature>
<protein>
    <submittedName>
        <fullName evidence="2">Uncharacterized protein</fullName>
    </submittedName>
</protein>
<comment type="caution">
    <text evidence="2">The sequence shown here is derived from an EMBL/GenBank/DDBJ whole genome shotgun (WGS) entry which is preliminary data.</text>
</comment>
<proteinExistence type="predicted"/>
<evidence type="ECO:0000313" key="3">
    <source>
        <dbReference type="Proteomes" id="UP001066276"/>
    </source>
</evidence>
<evidence type="ECO:0000313" key="2">
    <source>
        <dbReference type="EMBL" id="KAJ1143809.1"/>
    </source>
</evidence>
<sequence length="137" mass="14687">MGKGSADKDEDPFQGPGPHTRTPEEANYGVPSHPRGNCLRDLHPQGSTPALVATPVQRESCSFHMCPAPECLVGTSIGLVPYQLVVARGRWDRNQTSAPGQGELQEQRSLHRNTVCVATLGRVGQKNCNTAKSSNAN</sequence>
<dbReference type="Proteomes" id="UP001066276">
    <property type="component" value="Chromosome 6"/>
</dbReference>
<accession>A0AAV7QXQ0</accession>
<reference evidence="2" key="1">
    <citation type="journal article" date="2022" name="bioRxiv">
        <title>Sequencing and chromosome-scale assembly of the giantPleurodeles waltlgenome.</title>
        <authorList>
            <person name="Brown T."/>
            <person name="Elewa A."/>
            <person name="Iarovenko S."/>
            <person name="Subramanian E."/>
            <person name="Araus A.J."/>
            <person name="Petzold A."/>
            <person name="Susuki M."/>
            <person name="Suzuki K.-i.T."/>
            <person name="Hayashi T."/>
            <person name="Toyoda A."/>
            <person name="Oliveira C."/>
            <person name="Osipova E."/>
            <person name="Leigh N.D."/>
            <person name="Simon A."/>
            <person name="Yun M.H."/>
        </authorList>
    </citation>
    <scope>NUCLEOTIDE SEQUENCE</scope>
    <source>
        <strain evidence="2">20211129_DDA</strain>
        <tissue evidence="2">Liver</tissue>
    </source>
</reference>
<dbReference type="EMBL" id="JANPWB010000010">
    <property type="protein sequence ID" value="KAJ1143809.1"/>
    <property type="molecule type" value="Genomic_DNA"/>
</dbReference>
<gene>
    <name evidence="2" type="ORF">NDU88_010112</name>
</gene>
<dbReference type="AlphaFoldDB" id="A0AAV7QXQ0"/>